<dbReference type="PANTHER" id="PTHR20863">
    <property type="entry name" value="ACYL CARRIER PROTEIN"/>
    <property type="match status" value="1"/>
</dbReference>
<accession>A0A317N2A9</accession>
<dbReference type="PANTHER" id="PTHR20863:SF76">
    <property type="entry name" value="CARRIER DOMAIN-CONTAINING PROTEIN"/>
    <property type="match status" value="1"/>
</dbReference>
<evidence type="ECO:0000313" key="10">
    <source>
        <dbReference type="Proteomes" id="UP000246410"/>
    </source>
</evidence>
<dbReference type="PROSITE" id="PS50075">
    <property type="entry name" value="CARRIER"/>
    <property type="match status" value="1"/>
</dbReference>
<dbReference type="GO" id="GO:0000036">
    <property type="term" value="F:acyl carrier activity"/>
    <property type="evidence" value="ECO:0007669"/>
    <property type="project" value="TreeGrafter"/>
</dbReference>
<evidence type="ECO:0000256" key="5">
    <source>
        <dbReference type="ARBA" id="ARBA00023098"/>
    </source>
</evidence>
<evidence type="ECO:0000259" key="8">
    <source>
        <dbReference type="PROSITE" id="PS50075"/>
    </source>
</evidence>
<name>A0A317N2A9_9NOCA</name>
<feature type="compositionally biased region" description="Basic and acidic residues" evidence="7">
    <location>
        <begin position="75"/>
        <end position="93"/>
    </location>
</feature>
<dbReference type="GO" id="GO:0000035">
    <property type="term" value="F:acyl binding"/>
    <property type="evidence" value="ECO:0007669"/>
    <property type="project" value="TreeGrafter"/>
</dbReference>
<comment type="caution">
    <text evidence="9">The sequence shown here is derived from an EMBL/GenBank/DDBJ whole genome shotgun (WGS) entry which is preliminary data.</text>
</comment>
<dbReference type="InterPro" id="IPR003231">
    <property type="entry name" value="ACP"/>
</dbReference>
<sequence length="129" mass="13798">MTTTQEAIVAGIAEIIEEVTGIEADEVTMEKSFVEELEIDSLSLVEIAVQLEDKYDVKIPDEDLSSADGRRRGRLRAEDGGRTPAPRRGDGGRTPRTPRRLTGTARTGAGAGDLAPTPRLPEAGAREAV</sequence>
<keyword evidence="2" id="KW-0444">Lipid biosynthesis</keyword>
<dbReference type="EMBL" id="QGTL01000017">
    <property type="protein sequence ID" value="PWV68700.1"/>
    <property type="molecule type" value="Genomic_DNA"/>
</dbReference>
<evidence type="ECO:0000256" key="4">
    <source>
        <dbReference type="ARBA" id="ARBA00022832"/>
    </source>
</evidence>
<evidence type="ECO:0000256" key="7">
    <source>
        <dbReference type="SAM" id="MobiDB-lite"/>
    </source>
</evidence>
<dbReference type="GO" id="GO:0009245">
    <property type="term" value="P:lipid A biosynthetic process"/>
    <property type="evidence" value="ECO:0007669"/>
    <property type="project" value="TreeGrafter"/>
</dbReference>
<keyword evidence="3" id="KW-0597">Phosphoprotein</keyword>
<feature type="region of interest" description="Disordered" evidence="7">
    <location>
        <begin position="58"/>
        <end position="129"/>
    </location>
</feature>
<gene>
    <name evidence="9" type="ORF">DFR69_11719</name>
</gene>
<feature type="domain" description="Carrier" evidence="8">
    <location>
        <begin position="6"/>
        <end position="83"/>
    </location>
</feature>
<dbReference type="GO" id="GO:0005829">
    <property type="term" value="C:cytosol"/>
    <property type="evidence" value="ECO:0007669"/>
    <property type="project" value="TreeGrafter"/>
</dbReference>
<keyword evidence="4" id="KW-0276">Fatty acid metabolism</keyword>
<dbReference type="NCBIfam" id="NF002147">
    <property type="entry name" value="PRK00982.1-1"/>
    <property type="match status" value="1"/>
</dbReference>
<dbReference type="GO" id="GO:0016020">
    <property type="term" value="C:membrane"/>
    <property type="evidence" value="ECO:0007669"/>
    <property type="project" value="GOC"/>
</dbReference>
<evidence type="ECO:0000256" key="1">
    <source>
        <dbReference type="ARBA" id="ARBA00022450"/>
    </source>
</evidence>
<dbReference type="InterPro" id="IPR036736">
    <property type="entry name" value="ACP-like_sf"/>
</dbReference>
<dbReference type="SUPFAM" id="SSF47336">
    <property type="entry name" value="ACP-like"/>
    <property type="match status" value="1"/>
</dbReference>
<keyword evidence="6" id="KW-0275">Fatty acid biosynthesis</keyword>
<keyword evidence="5" id="KW-0443">Lipid metabolism</keyword>
<protein>
    <submittedName>
        <fullName evidence="9">Acyl carrier protein</fullName>
    </submittedName>
</protein>
<proteinExistence type="predicted"/>
<feature type="compositionally biased region" description="Low complexity" evidence="7">
    <location>
        <begin position="100"/>
        <end position="115"/>
    </location>
</feature>
<reference evidence="9 10" key="1">
    <citation type="submission" date="2018-05" db="EMBL/GenBank/DDBJ databases">
        <title>Genomic Encyclopedia of Type Strains, Phase IV (KMG-IV): sequencing the most valuable type-strain genomes for metagenomic binning, comparative biology and taxonomic classification.</title>
        <authorList>
            <person name="Goeker M."/>
        </authorList>
    </citation>
    <scope>NUCLEOTIDE SEQUENCE [LARGE SCALE GENOMIC DNA]</scope>
    <source>
        <strain evidence="9 10">DSM 44717</strain>
    </source>
</reference>
<keyword evidence="1" id="KW-0596">Phosphopantetheine</keyword>
<dbReference type="AlphaFoldDB" id="A0A317N2A9"/>
<dbReference type="Pfam" id="PF00550">
    <property type="entry name" value="PP-binding"/>
    <property type="match status" value="1"/>
</dbReference>
<dbReference type="Proteomes" id="UP000246410">
    <property type="component" value="Unassembled WGS sequence"/>
</dbReference>
<evidence type="ECO:0000256" key="3">
    <source>
        <dbReference type="ARBA" id="ARBA00022553"/>
    </source>
</evidence>
<evidence type="ECO:0000256" key="6">
    <source>
        <dbReference type="ARBA" id="ARBA00023160"/>
    </source>
</evidence>
<keyword evidence="10" id="KW-1185">Reference proteome</keyword>
<organism evidence="9 10">
    <name type="scientific">Nocardia neocaledoniensis</name>
    <dbReference type="NCBI Taxonomy" id="236511"/>
    <lineage>
        <taxon>Bacteria</taxon>
        <taxon>Bacillati</taxon>
        <taxon>Actinomycetota</taxon>
        <taxon>Actinomycetes</taxon>
        <taxon>Mycobacteriales</taxon>
        <taxon>Nocardiaceae</taxon>
        <taxon>Nocardia</taxon>
    </lineage>
</organism>
<evidence type="ECO:0000256" key="2">
    <source>
        <dbReference type="ARBA" id="ARBA00022516"/>
    </source>
</evidence>
<evidence type="ECO:0000313" key="9">
    <source>
        <dbReference type="EMBL" id="PWV68700.1"/>
    </source>
</evidence>
<dbReference type="Gene3D" id="1.10.1200.10">
    <property type="entry name" value="ACP-like"/>
    <property type="match status" value="1"/>
</dbReference>
<dbReference type="InterPro" id="IPR009081">
    <property type="entry name" value="PP-bd_ACP"/>
</dbReference>